<evidence type="ECO:0000259" key="11">
    <source>
        <dbReference type="Pfam" id="PF03033"/>
    </source>
</evidence>
<dbReference type="EMBL" id="JACFXV010000053">
    <property type="protein sequence ID" value="MBA5777807.1"/>
    <property type="molecule type" value="Genomic_DNA"/>
</dbReference>
<keyword evidence="7 10" id="KW-0472">Membrane</keyword>
<dbReference type="Gene3D" id="3.40.50.2000">
    <property type="entry name" value="Glycogen Phosphorylase B"/>
    <property type="match status" value="2"/>
</dbReference>
<name>A0A839AGB6_9HYPH</name>
<evidence type="ECO:0000256" key="6">
    <source>
        <dbReference type="ARBA" id="ARBA00022984"/>
    </source>
</evidence>
<evidence type="ECO:0000256" key="9">
    <source>
        <dbReference type="ARBA" id="ARBA00023316"/>
    </source>
</evidence>
<keyword evidence="8 10" id="KW-0131">Cell cycle</keyword>
<evidence type="ECO:0000256" key="8">
    <source>
        <dbReference type="ARBA" id="ARBA00023306"/>
    </source>
</evidence>
<feature type="binding site" evidence="10">
    <location>
        <begin position="12"/>
        <end position="14"/>
    </location>
    <ligand>
        <name>UDP-N-acetyl-alpha-D-glucosamine</name>
        <dbReference type="ChEBI" id="CHEBI:57705"/>
    </ligand>
</feature>
<dbReference type="GO" id="GO:0050511">
    <property type="term" value="F:undecaprenyldiphospho-muramoylpentapeptide beta-N-acetylglucosaminyltransferase activity"/>
    <property type="evidence" value="ECO:0007669"/>
    <property type="project" value="UniProtKB-UniRule"/>
</dbReference>
<feature type="binding site" evidence="10">
    <location>
        <position position="294"/>
    </location>
    <ligand>
        <name>UDP-N-acetyl-alpha-D-glucosamine</name>
        <dbReference type="ChEBI" id="CHEBI:57705"/>
    </ligand>
</feature>
<evidence type="ECO:0000313" key="14">
    <source>
        <dbReference type="Proteomes" id="UP000541109"/>
    </source>
</evidence>
<keyword evidence="14" id="KW-1185">Reference proteome</keyword>
<dbReference type="Pfam" id="PF03033">
    <property type="entry name" value="Glyco_transf_28"/>
    <property type="match status" value="1"/>
</dbReference>
<dbReference type="InterPro" id="IPR004276">
    <property type="entry name" value="GlycoTrans_28_N"/>
</dbReference>
<evidence type="ECO:0000256" key="5">
    <source>
        <dbReference type="ARBA" id="ARBA00022960"/>
    </source>
</evidence>
<protein>
    <recommendedName>
        <fullName evidence="10">UDP-N-acetylglucosamine--N-acetylmuramyl-(pentapeptide) pyrophosphoryl-undecaprenol N-acetylglucosamine transferase</fullName>
        <ecNumber evidence="10">2.4.1.227</ecNumber>
    </recommendedName>
    <alternativeName>
        <fullName evidence="10">Undecaprenyl-PP-MurNAc-pentapeptide-UDPGlcNAc GlcNAc transferase</fullName>
    </alternativeName>
</protein>
<evidence type="ECO:0000313" key="13">
    <source>
        <dbReference type="EMBL" id="MBA5777807.1"/>
    </source>
</evidence>
<dbReference type="HAMAP" id="MF_00033">
    <property type="entry name" value="MurG"/>
    <property type="match status" value="1"/>
</dbReference>
<dbReference type="UniPathway" id="UPA00219"/>
<reference evidence="13 14" key="1">
    <citation type="submission" date="2020-07" db="EMBL/GenBank/DDBJ databases">
        <title>Stappia sp., F7233, whole genome shotgun sequencing project.</title>
        <authorList>
            <person name="Jiang S."/>
            <person name="Liu Z.W."/>
            <person name="Du Z.J."/>
        </authorList>
    </citation>
    <scope>NUCLEOTIDE SEQUENCE [LARGE SCALE GENOMIC DNA]</scope>
    <source>
        <strain evidence="13 14">F7233</strain>
    </source>
</reference>
<comment type="caution">
    <text evidence="10">Lacks conserved residue(s) required for the propagation of feature annotation.</text>
</comment>
<dbReference type="GO" id="GO:0071555">
    <property type="term" value="P:cell wall organization"/>
    <property type="evidence" value="ECO:0007669"/>
    <property type="project" value="UniProtKB-KW"/>
</dbReference>
<comment type="caution">
    <text evidence="13">The sequence shown here is derived from an EMBL/GenBank/DDBJ whole genome shotgun (WGS) entry which is preliminary data.</text>
</comment>
<keyword evidence="4 10" id="KW-0808">Transferase</keyword>
<dbReference type="GO" id="GO:0005886">
    <property type="term" value="C:plasma membrane"/>
    <property type="evidence" value="ECO:0007669"/>
    <property type="project" value="UniProtKB-SubCell"/>
</dbReference>
<dbReference type="PANTHER" id="PTHR21015:SF22">
    <property type="entry name" value="GLYCOSYLTRANSFERASE"/>
    <property type="match status" value="1"/>
</dbReference>
<dbReference type="Pfam" id="PF04101">
    <property type="entry name" value="Glyco_tran_28_C"/>
    <property type="match status" value="1"/>
</dbReference>
<dbReference type="RefSeq" id="WP_182165501.1">
    <property type="nucleotide sequence ID" value="NZ_JACFXV010000053.1"/>
</dbReference>
<comment type="function">
    <text evidence="10">Cell wall formation. Catalyzes the transfer of a GlcNAc subunit on undecaprenyl-pyrophosphoryl-MurNAc-pentapeptide (lipid intermediate I) to form undecaprenyl-pyrophosphoryl-MurNAc-(pentapeptide)GlcNAc (lipid intermediate II).</text>
</comment>
<dbReference type="Proteomes" id="UP000541109">
    <property type="component" value="Unassembled WGS sequence"/>
</dbReference>
<comment type="catalytic activity">
    <reaction evidence="10">
        <text>di-trans,octa-cis-undecaprenyl diphospho-N-acetyl-alpha-D-muramoyl-L-alanyl-D-glutamyl-meso-2,6-diaminopimeloyl-D-alanyl-D-alanine + UDP-N-acetyl-alpha-D-glucosamine = di-trans,octa-cis-undecaprenyl diphospho-[N-acetyl-alpha-D-glucosaminyl-(1-&gt;4)]-N-acetyl-alpha-D-muramoyl-L-alanyl-D-glutamyl-meso-2,6-diaminopimeloyl-D-alanyl-D-alanine + UDP + H(+)</text>
        <dbReference type="Rhea" id="RHEA:31227"/>
        <dbReference type="ChEBI" id="CHEBI:15378"/>
        <dbReference type="ChEBI" id="CHEBI:57705"/>
        <dbReference type="ChEBI" id="CHEBI:58223"/>
        <dbReference type="ChEBI" id="CHEBI:61387"/>
        <dbReference type="ChEBI" id="CHEBI:61388"/>
        <dbReference type="EC" id="2.4.1.227"/>
    </reaction>
</comment>
<feature type="binding site" evidence="10">
    <location>
        <position position="193"/>
    </location>
    <ligand>
        <name>UDP-N-acetyl-alpha-D-glucosamine</name>
        <dbReference type="ChEBI" id="CHEBI:57705"/>
    </ligand>
</feature>
<dbReference type="EC" id="2.4.1.227" evidence="10"/>
<dbReference type="GO" id="GO:0051301">
    <property type="term" value="P:cell division"/>
    <property type="evidence" value="ECO:0007669"/>
    <property type="project" value="UniProtKB-KW"/>
</dbReference>
<keyword evidence="5 10" id="KW-0133">Cell shape</keyword>
<dbReference type="InterPro" id="IPR006009">
    <property type="entry name" value="GlcNAc_MurG"/>
</dbReference>
<evidence type="ECO:0000256" key="7">
    <source>
        <dbReference type="ARBA" id="ARBA00023136"/>
    </source>
</evidence>
<dbReference type="GO" id="GO:0009252">
    <property type="term" value="P:peptidoglycan biosynthetic process"/>
    <property type="evidence" value="ECO:0007669"/>
    <property type="project" value="UniProtKB-UniRule"/>
</dbReference>
<dbReference type="SUPFAM" id="SSF53756">
    <property type="entry name" value="UDP-Glycosyltransferase/glycogen phosphorylase"/>
    <property type="match status" value="1"/>
</dbReference>
<keyword evidence="2 10" id="KW-0132">Cell division</keyword>
<evidence type="ECO:0000256" key="10">
    <source>
        <dbReference type="HAMAP-Rule" id="MF_00033"/>
    </source>
</evidence>
<keyword evidence="3 10" id="KW-0328">Glycosyltransferase</keyword>
<dbReference type="NCBIfam" id="TIGR01133">
    <property type="entry name" value="murG"/>
    <property type="match status" value="1"/>
</dbReference>
<evidence type="ECO:0000256" key="1">
    <source>
        <dbReference type="ARBA" id="ARBA00022475"/>
    </source>
</evidence>
<keyword evidence="1 10" id="KW-1003">Cell membrane</keyword>
<dbReference type="GO" id="GO:0005975">
    <property type="term" value="P:carbohydrate metabolic process"/>
    <property type="evidence" value="ECO:0007669"/>
    <property type="project" value="InterPro"/>
</dbReference>
<proteinExistence type="inferred from homology"/>
<dbReference type="PANTHER" id="PTHR21015">
    <property type="entry name" value="UDP-N-ACETYLGLUCOSAMINE--N-ACETYLMURAMYL-(PENTAPEPTIDE) PYROPHOSPHORYL-UNDECAPRENOL N-ACETYLGLUCOSAMINE TRANSFERASE 1"/>
    <property type="match status" value="1"/>
</dbReference>
<feature type="binding site" evidence="10">
    <location>
        <position position="123"/>
    </location>
    <ligand>
        <name>UDP-N-acetyl-alpha-D-glucosamine</name>
        <dbReference type="ChEBI" id="CHEBI:57705"/>
    </ligand>
</feature>
<accession>A0A839AGB6</accession>
<keyword evidence="9 10" id="KW-0961">Cell wall biogenesis/degradation</keyword>
<feature type="domain" description="Glycosyl transferase family 28 C-terminal" evidence="12">
    <location>
        <begin position="187"/>
        <end position="353"/>
    </location>
</feature>
<sequence length="375" mass="39472">MKGLILIAAGGTGGHLFPAYALAGELMRRGYAVDLATDERADRYGEKFPGREIHIIASDTLRGRSPLALARTVAKLGRGTLQALSLLRKEKPKVIVGFGGYPTFPPMFAGFLSRVPTILHEANAVMGRANRMLASRARAVALGIAPGGKAAASGGRFVLTGNPVRDGVRRLAGAPYAPPAKDGMFRLLVFGGSQGARFFSEVLPAALALLPPERRSRIELVQQCRPEDLERVRNGLKVLGMEAELAPFYKDMADRIAASHLVISRSGASTVTELAVIGRPSILVPFPLALDNDQGRNAEMLSQGGGAIAVAQADMTPGHLATLLEDYMDAPEKLAAAAKAALTAGEPRAVEQLADLVEHIAGGGAPDTFQKGTNS</sequence>
<keyword evidence="6 10" id="KW-0573">Peptidoglycan synthesis</keyword>
<organism evidence="13 14">
    <name type="scientific">Stappia albiluteola</name>
    <dbReference type="NCBI Taxonomy" id="2758565"/>
    <lineage>
        <taxon>Bacteria</taxon>
        <taxon>Pseudomonadati</taxon>
        <taxon>Pseudomonadota</taxon>
        <taxon>Alphaproteobacteria</taxon>
        <taxon>Hyphomicrobiales</taxon>
        <taxon>Stappiaceae</taxon>
        <taxon>Stappia</taxon>
    </lineage>
</organism>
<dbReference type="AlphaFoldDB" id="A0A839AGB6"/>
<comment type="pathway">
    <text evidence="10">Cell wall biogenesis; peptidoglycan biosynthesis.</text>
</comment>
<evidence type="ECO:0000256" key="4">
    <source>
        <dbReference type="ARBA" id="ARBA00022679"/>
    </source>
</evidence>
<dbReference type="InterPro" id="IPR007235">
    <property type="entry name" value="Glyco_trans_28_C"/>
</dbReference>
<dbReference type="CDD" id="cd03785">
    <property type="entry name" value="GT28_MurG"/>
    <property type="match status" value="1"/>
</dbReference>
<evidence type="ECO:0000256" key="2">
    <source>
        <dbReference type="ARBA" id="ARBA00022618"/>
    </source>
</evidence>
<evidence type="ECO:0000259" key="12">
    <source>
        <dbReference type="Pfam" id="PF04101"/>
    </source>
</evidence>
<comment type="similarity">
    <text evidence="10">Belongs to the glycosyltransferase 28 family. MurG subfamily.</text>
</comment>
<feature type="domain" description="Glycosyltransferase family 28 N-terminal" evidence="11">
    <location>
        <begin position="5"/>
        <end position="141"/>
    </location>
</feature>
<comment type="subcellular location">
    <subcellularLocation>
        <location evidence="10">Cell membrane</location>
        <topology evidence="10">Peripheral membrane protein</topology>
        <orientation evidence="10">Cytoplasmic side</orientation>
    </subcellularLocation>
</comment>
<gene>
    <name evidence="10 13" type="primary">murG</name>
    <name evidence="13" type="ORF">H2509_11795</name>
</gene>
<evidence type="ECO:0000256" key="3">
    <source>
        <dbReference type="ARBA" id="ARBA00022676"/>
    </source>
</evidence>
<feature type="binding site" evidence="10">
    <location>
        <position position="165"/>
    </location>
    <ligand>
        <name>UDP-N-acetyl-alpha-D-glucosamine</name>
        <dbReference type="ChEBI" id="CHEBI:57705"/>
    </ligand>
</feature>
<dbReference type="GO" id="GO:0008360">
    <property type="term" value="P:regulation of cell shape"/>
    <property type="evidence" value="ECO:0007669"/>
    <property type="project" value="UniProtKB-KW"/>
</dbReference>